<dbReference type="EMBL" id="JAUSRA010000001">
    <property type="protein sequence ID" value="MDP9794183.1"/>
    <property type="molecule type" value="Genomic_DNA"/>
</dbReference>
<dbReference type="RefSeq" id="WP_306829318.1">
    <property type="nucleotide sequence ID" value="NZ_JAUSRA010000001.1"/>
</dbReference>
<sequence length="61" mass="6361">MTRTITIGRDDATDYVAPIDDIAGLLLAMTTTPTLGQANAMSGRASRKPDETEPATTHAGT</sequence>
<evidence type="ECO:0000256" key="1">
    <source>
        <dbReference type="SAM" id="MobiDB-lite"/>
    </source>
</evidence>
<keyword evidence="3" id="KW-1185">Reference proteome</keyword>
<name>A0ABT9MRX7_9ACTN</name>
<gene>
    <name evidence="2" type="ORF">J2S43_002695</name>
</gene>
<comment type="caution">
    <text evidence="2">The sequence shown here is derived from an EMBL/GenBank/DDBJ whole genome shotgun (WGS) entry which is preliminary data.</text>
</comment>
<accession>A0ABT9MRX7</accession>
<organism evidence="2 3">
    <name type="scientific">Catenuloplanes nepalensis</name>
    <dbReference type="NCBI Taxonomy" id="587533"/>
    <lineage>
        <taxon>Bacteria</taxon>
        <taxon>Bacillati</taxon>
        <taxon>Actinomycetota</taxon>
        <taxon>Actinomycetes</taxon>
        <taxon>Micromonosporales</taxon>
        <taxon>Micromonosporaceae</taxon>
        <taxon>Catenuloplanes</taxon>
    </lineage>
</organism>
<evidence type="ECO:0000313" key="3">
    <source>
        <dbReference type="Proteomes" id="UP001240984"/>
    </source>
</evidence>
<proteinExistence type="predicted"/>
<evidence type="ECO:0000313" key="2">
    <source>
        <dbReference type="EMBL" id="MDP9794183.1"/>
    </source>
</evidence>
<dbReference type="Proteomes" id="UP001240984">
    <property type="component" value="Unassembled WGS sequence"/>
</dbReference>
<feature type="region of interest" description="Disordered" evidence="1">
    <location>
        <begin position="37"/>
        <end position="61"/>
    </location>
</feature>
<reference evidence="2 3" key="1">
    <citation type="submission" date="2023-07" db="EMBL/GenBank/DDBJ databases">
        <title>Sequencing the genomes of 1000 actinobacteria strains.</title>
        <authorList>
            <person name="Klenk H.-P."/>
        </authorList>
    </citation>
    <scope>NUCLEOTIDE SEQUENCE [LARGE SCALE GENOMIC DNA]</scope>
    <source>
        <strain evidence="2 3">DSM 44710</strain>
    </source>
</reference>
<protein>
    <submittedName>
        <fullName evidence="2">Uncharacterized protein</fullName>
    </submittedName>
</protein>